<dbReference type="InterPro" id="IPR000644">
    <property type="entry name" value="CBS_dom"/>
</dbReference>
<evidence type="ECO:0000313" key="2">
    <source>
        <dbReference type="EMBL" id="MFC3759722.1"/>
    </source>
</evidence>
<accession>A0ABV7Y3P8</accession>
<name>A0ABV7Y3P8_9ACTN</name>
<evidence type="ECO:0000259" key="1">
    <source>
        <dbReference type="Pfam" id="PF00571"/>
    </source>
</evidence>
<evidence type="ECO:0000313" key="3">
    <source>
        <dbReference type="Proteomes" id="UP001595699"/>
    </source>
</evidence>
<dbReference type="RefSeq" id="WP_205121655.1">
    <property type="nucleotide sequence ID" value="NZ_JAFBCM010000001.1"/>
</dbReference>
<proteinExistence type="predicted"/>
<sequence length="53" mass="5731">MARGTLLGVVHVRDIRNHLALIDHNQQLLGILTLQDLVNQLLPAAATSAGTYN</sequence>
<keyword evidence="3" id="KW-1185">Reference proteome</keyword>
<dbReference type="InterPro" id="IPR046342">
    <property type="entry name" value="CBS_dom_sf"/>
</dbReference>
<dbReference type="Pfam" id="PF00571">
    <property type="entry name" value="CBS"/>
    <property type="match status" value="1"/>
</dbReference>
<protein>
    <submittedName>
        <fullName evidence="2">CBS domain-containing protein</fullName>
    </submittedName>
</protein>
<dbReference type="SUPFAM" id="SSF54631">
    <property type="entry name" value="CBS-domain pair"/>
    <property type="match status" value="1"/>
</dbReference>
<dbReference type="Proteomes" id="UP001595699">
    <property type="component" value="Unassembled WGS sequence"/>
</dbReference>
<dbReference type="EMBL" id="JBHRZH010000003">
    <property type="protein sequence ID" value="MFC3759722.1"/>
    <property type="molecule type" value="Genomic_DNA"/>
</dbReference>
<organism evidence="2 3">
    <name type="scientific">Tenggerimyces flavus</name>
    <dbReference type="NCBI Taxonomy" id="1708749"/>
    <lineage>
        <taxon>Bacteria</taxon>
        <taxon>Bacillati</taxon>
        <taxon>Actinomycetota</taxon>
        <taxon>Actinomycetes</taxon>
        <taxon>Propionibacteriales</taxon>
        <taxon>Nocardioidaceae</taxon>
        <taxon>Tenggerimyces</taxon>
    </lineage>
</organism>
<reference evidence="3" key="1">
    <citation type="journal article" date="2019" name="Int. J. Syst. Evol. Microbiol.">
        <title>The Global Catalogue of Microorganisms (GCM) 10K type strain sequencing project: providing services to taxonomists for standard genome sequencing and annotation.</title>
        <authorList>
            <consortium name="The Broad Institute Genomics Platform"/>
            <consortium name="The Broad Institute Genome Sequencing Center for Infectious Disease"/>
            <person name="Wu L."/>
            <person name="Ma J."/>
        </authorList>
    </citation>
    <scope>NUCLEOTIDE SEQUENCE [LARGE SCALE GENOMIC DNA]</scope>
    <source>
        <strain evidence="3">CGMCC 4.7241</strain>
    </source>
</reference>
<gene>
    <name evidence="2" type="ORF">ACFOUW_02650</name>
</gene>
<comment type="caution">
    <text evidence="2">The sequence shown here is derived from an EMBL/GenBank/DDBJ whole genome shotgun (WGS) entry which is preliminary data.</text>
</comment>
<feature type="domain" description="CBS" evidence="1">
    <location>
        <begin position="18"/>
        <end position="41"/>
    </location>
</feature>